<dbReference type="PROSITE" id="PS50054">
    <property type="entry name" value="TYR_PHOSPHATASE_DUAL"/>
    <property type="match status" value="1"/>
</dbReference>
<feature type="active site" description="Phosphocysteine intermediate" evidence="6">
    <location>
        <position position="79"/>
    </location>
</feature>
<protein>
    <recommendedName>
        <fullName evidence="7">Dual specificity protein phosphatase</fullName>
        <ecNumber evidence="7">3.1.3.16</ecNumber>
        <ecNumber evidence="7">3.1.3.48</ecNumber>
    </recommendedName>
</protein>
<dbReference type="PRINTS" id="PR01909">
    <property type="entry name" value="ADSPHPHTASEA"/>
</dbReference>
<dbReference type="EMBL" id="VSWD01000013">
    <property type="protein sequence ID" value="KAK3083833.1"/>
    <property type="molecule type" value="Genomic_DNA"/>
</dbReference>
<dbReference type="SUPFAM" id="SSF52799">
    <property type="entry name" value="(Phosphotyrosine protein) phosphatases II"/>
    <property type="match status" value="1"/>
</dbReference>
<feature type="non-terminal residue" evidence="10">
    <location>
        <position position="1"/>
    </location>
</feature>
<keyword evidence="11" id="KW-1185">Reference proteome</keyword>
<feature type="domain" description="Tyrosine specific protein phosphatases" evidence="9">
    <location>
        <begin position="55"/>
        <end position="113"/>
    </location>
</feature>
<dbReference type="GO" id="GO:0008138">
    <property type="term" value="F:protein tyrosine/serine/threonine phosphatase activity"/>
    <property type="evidence" value="ECO:0007669"/>
    <property type="project" value="UniProtKB-UniRule"/>
</dbReference>
<dbReference type="InterPro" id="IPR020405">
    <property type="entry name" value="Atypical_DUSP_subfamA"/>
</dbReference>
<evidence type="ECO:0000256" key="5">
    <source>
        <dbReference type="ARBA" id="ARBA00048336"/>
    </source>
</evidence>
<comment type="catalytic activity">
    <reaction evidence="7">
        <text>O-phospho-L-tyrosyl-[protein] + H2O = L-tyrosyl-[protein] + phosphate</text>
        <dbReference type="Rhea" id="RHEA:10684"/>
        <dbReference type="Rhea" id="RHEA-COMP:10136"/>
        <dbReference type="Rhea" id="RHEA-COMP:20101"/>
        <dbReference type="ChEBI" id="CHEBI:15377"/>
        <dbReference type="ChEBI" id="CHEBI:43474"/>
        <dbReference type="ChEBI" id="CHEBI:46858"/>
        <dbReference type="ChEBI" id="CHEBI:61978"/>
        <dbReference type="EC" id="3.1.3.48"/>
    </reaction>
</comment>
<dbReference type="InterPro" id="IPR016130">
    <property type="entry name" value="Tyr_Pase_AS"/>
</dbReference>
<dbReference type="EC" id="3.1.3.16" evidence="7"/>
<dbReference type="GO" id="GO:0005737">
    <property type="term" value="C:cytoplasm"/>
    <property type="evidence" value="ECO:0007669"/>
    <property type="project" value="TreeGrafter"/>
</dbReference>
<evidence type="ECO:0000313" key="10">
    <source>
        <dbReference type="EMBL" id="KAK3083833.1"/>
    </source>
</evidence>
<dbReference type="GO" id="GO:0004722">
    <property type="term" value="F:protein serine/threonine phosphatase activity"/>
    <property type="evidence" value="ECO:0007669"/>
    <property type="project" value="UniProtKB-EC"/>
</dbReference>
<feature type="domain" description="Tyrosine-protein phosphatase" evidence="8">
    <location>
        <begin position="1"/>
        <end position="134"/>
    </location>
</feature>
<dbReference type="InterPro" id="IPR020422">
    <property type="entry name" value="TYR_PHOSPHATASE_DUAL_dom"/>
</dbReference>
<evidence type="ECO:0000259" key="8">
    <source>
        <dbReference type="PROSITE" id="PS50054"/>
    </source>
</evidence>
<dbReference type="PANTHER" id="PTHR45682:SF1">
    <property type="entry name" value="DUAL SPECIFICITY PROTEIN PHOSPHATASE 3"/>
    <property type="match status" value="1"/>
</dbReference>
<comment type="function">
    <text evidence="7">Dual specificity phosphatase able to dephosphorylate phosphotyrosine, phosphoserine and phosphothreonine residues, with a preference for phosphotyrosine as a substrate.</text>
</comment>
<dbReference type="PROSITE" id="PS00383">
    <property type="entry name" value="TYR_PHOSPHATASE_1"/>
    <property type="match status" value="1"/>
</dbReference>
<keyword evidence="2 7" id="KW-0378">Hydrolase</keyword>
<dbReference type="Pfam" id="PF00782">
    <property type="entry name" value="DSPc"/>
    <property type="match status" value="1"/>
</dbReference>
<name>A0AA88XEB9_PINIB</name>
<dbReference type="InterPro" id="IPR000387">
    <property type="entry name" value="Tyr_Pase_dom"/>
</dbReference>
<sequence>SLAKNKSKLRRLGITHLINCAQGPSQINTDQRYFMDVGIRFFGIRGLDAPWFDLTPYFQPAAEFIESALKSGGRVYVHCWAGVSRSATIVLAYLMLKKGMRLNDAHRLVASKRFIYPNFGFKKQLSYVDSRLRHRPR</sequence>
<evidence type="ECO:0000256" key="2">
    <source>
        <dbReference type="ARBA" id="ARBA00022801"/>
    </source>
</evidence>
<dbReference type="Proteomes" id="UP001186944">
    <property type="component" value="Unassembled WGS sequence"/>
</dbReference>
<dbReference type="InterPro" id="IPR029021">
    <property type="entry name" value="Prot-tyrosine_phosphatase-like"/>
</dbReference>
<dbReference type="PRINTS" id="PR01908">
    <property type="entry name" value="ADSPHPHTASE"/>
</dbReference>
<accession>A0AA88XEB9</accession>
<evidence type="ECO:0000256" key="7">
    <source>
        <dbReference type="RuleBase" id="RU366038"/>
    </source>
</evidence>
<evidence type="ECO:0000256" key="4">
    <source>
        <dbReference type="ARBA" id="ARBA00047761"/>
    </source>
</evidence>
<dbReference type="GO" id="GO:0004725">
    <property type="term" value="F:protein tyrosine phosphatase activity"/>
    <property type="evidence" value="ECO:0007669"/>
    <property type="project" value="UniProtKB-EC"/>
</dbReference>
<comment type="similarity">
    <text evidence="1 7">Belongs to the protein-tyrosine phosphatase family. Non-receptor class dual specificity subfamily.</text>
</comment>
<dbReference type="AlphaFoldDB" id="A0AA88XEB9"/>
<gene>
    <name evidence="10" type="ORF">FSP39_003858</name>
</gene>
<evidence type="ECO:0000256" key="6">
    <source>
        <dbReference type="PIRSR" id="PIRSR620405-1"/>
    </source>
</evidence>
<dbReference type="GO" id="GO:0033549">
    <property type="term" value="F:MAP kinase phosphatase activity"/>
    <property type="evidence" value="ECO:0007669"/>
    <property type="project" value="TreeGrafter"/>
</dbReference>
<reference evidence="10" key="1">
    <citation type="submission" date="2019-08" db="EMBL/GenBank/DDBJ databases">
        <title>The improved chromosome-level genome for the pearl oyster Pinctada fucata martensii using PacBio sequencing and Hi-C.</title>
        <authorList>
            <person name="Zheng Z."/>
        </authorList>
    </citation>
    <scope>NUCLEOTIDE SEQUENCE</scope>
    <source>
        <strain evidence="10">ZZ-2019</strain>
        <tissue evidence="10">Adductor muscle</tissue>
    </source>
</reference>
<evidence type="ECO:0000313" key="11">
    <source>
        <dbReference type="Proteomes" id="UP001186944"/>
    </source>
</evidence>
<comment type="caution">
    <text evidence="10">The sequence shown here is derived from an EMBL/GenBank/DDBJ whole genome shotgun (WGS) entry which is preliminary data.</text>
</comment>
<dbReference type="GO" id="GO:0043409">
    <property type="term" value="P:negative regulation of MAPK cascade"/>
    <property type="evidence" value="ECO:0007669"/>
    <property type="project" value="TreeGrafter"/>
</dbReference>
<proteinExistence type="inferred from homology"/>
<organism evidence="10 11">
    <name type="scientific">Pinctada imbricata</name>
    <name type="common">Atlantic pearl-oyster</name>
    <name type="synonym">Pinctada martensii</name>
    <dbReference type="NCBI Taxonomy" id="66713"/>
    <lineage>
        <taxon>Eukaryota</taxon>
        <taxon>Metazoa</taxon>
        <taxon>Spiralia</taxon>
        <taxon>Lophotrochozoa</taxon>
        <taxon>Mollusca</taxon>
        <taxon>Bivalvia</taxon>
        <taxon>Autobranchia</taxon>
        <taxon>Pteriomorphia</taxon>
        <taxon>Pterioida</taxon>
        <taxon>Pterioidea</taxon>
        <taxon>Pteriidae</taxon>
        <taxon>Pinctada</taxon>
    </lineage>
</organism>
<dbReference type="Gene3D" id="3.90.190.10">
    <property type="entry name" value="Protein tyrosine phosphatase superfamily"/>
    <property type="match status" value="1"/>
</dbReference>
<comment type="catalytic activity">
    <reaction evidence="5 7">
        <text>O-phospho-L-threonyl-[protein] + H2O = L-threonyl-[protein] + phosphate</text>
        <dbReference type="Rhea" id="RHEA:47004"/>
        <dbReference type="Rhea" id="RHEA-COMP:11060"/>
        <dbReference type="Rhea" id="RHEA-COMP:11605"/>
        <dbReference type="ChEBI" id="CHEBI:15377"/>
        <dbReference type="ChEBI" id="CHEBI:30013"/>
        <dbReference type="ChEBI" id="CHEBI:43474"/>
        <dbReference type="ChEBI" id="CHEBI:61977"/>
        <dbReference type="EC" id="3.1.3.16"/>
    </reaction>
</comment>
<evidence type="ECO:0000256" key="1">
    <source>
        <dbReference type="ARBA" id="ARBA00008601"/>
    </source>
</evidence>
<evidence type="ECO:0000256" key="3">
    <source>
        <dbReference type="ARBA" id="ARBA00022912"/>
    </source>
</evidence>
<evidence type="ECO:0000259" key="9">
    <source>
        <dbReference type="PROSITE" id="PS50056"/>
    </source>
</evidence>
<dbReference type="SMART" id="SM00195">
    <property type="entry name" value="DSPc"/>
    <property type="match status" value="1"/>
</dbReference>
<comment type="catalytic activity">
    <reaction evidence="4 7">
        <text>O-phospho-L-seryl-[protein] + H2O = L-seryl-[protein] + phosphate</text>
        <dbReference type="Rhea" id="RHEA:20629"/>
        <dbReference type="Rhea" id="RHEA-COMP:9863"/>
        <dbReference type="Rhea" id="RHEA-COMP:11604"/>
        <dbReference type="ChEBI" id="CHEBI:15377"/>
        <dbReference type="ChEBI" id="CHEBI:29999"/>
        <dbReference type="ChEBI" id="CHEBI:43474"/>
        <dbReference type="ChEBI" id="CHEBI:83421"/>
        <dbReference type="EC" id="3.1.3.16"/>
    </reaction>
</comment>
<dbReference type="EC" id="3.1.3.48" evidence="7"/>
<keyword evidence="3 7" id="KW-0904">Protein phosphatase</keyword>
<dbReference type="InterPro" id="IPR000340">
    <property type="entry name" value="Dual-sp_phosphatase_cat-dom"/>
</dbReference>
<dbReference type="PANTHER" id="PTHR45682">
    <property type="entry name" value="AGAP008228-PA"/>
    <property type="match status" value="1"/>
</dbReference>
<dbReference type="PROSITE" id="PS50056">
    <property type="entry name" value="TYR_PHOSPHATASE_2"/>
    <property type="match status" value="1"/>
</dbReference>